<dbReference type="OrthoDB" id="5325112at2759"/>
<proteinExistence type="inferred from homology"/>
<dbReference type="GO" id="GO:0012505">
    <property type="term" value="C:endomembrane system"/>
    <property type="evidence" value="ECO:0007669"/>
    <property type="project" value="UniProtKB-SubCell"/>
</dbReference>
<evidence type="ECO:0000313" key="6">
    <source>
        <dbReference type="Proteomes" id="UP000595437"/>
    </source>
</evidence>
<dbReference type="PANTHER" id="PTHR12894">
    <property type="entry name" value="CNH DOMAIN CONTAINING"/>
    <property type="match status" value="1"/>
</dbReference>
<keyword evidence="2" id="KW-0472">Membrane</keyword>
<name>A0A7T8HM14_CALRO</name>
<reference evidence="6" key="1">
    <citation type="submission" date="2021-01" db="EMBL/GenBank/DDBJ databases">
        <title>Caligus Genome Assembly.</title>
        <authorList>
            <person name="Gallardo-Escarate C."/>
        </authorList>
    </citation>
    <scope>NUCLEOTIDE SEQUENCE [LARGE SCALE GENOMIC DNA]</scope>
</reference>
<dbReference type="GO" id="GO:0016020">
    <property type="term" value="C:membrane"/>
    <property type="evidence" value="ECO:0007669"/>
    <property type="project" value="TreeGrafter"/>
</dbReference>
<evidence type="ECO:0000256" key="1">
    <source>
        <dbReference type="ARBA" id="ARBA00004184"/>
    </source>
</evidence>
<comment type="similarity">
    <text evidence="3">Belongs to the VAM6/VPS39 family.</text>
</comment>
<keyword evidence="6" id="KW-1185">Reference proteome</keyword>
<dbReference type="GO" id="GO:0034058">
    <property type="term" value="P:endosomal vesicle fusion"/>
    <property type="evidence" value="ECO:0007669"/>
    <property type="project" value="TreeGrafter"/>
</dbReference>
<dbReference type="InterPro" id="IPR032914">
    <property type="entry name" value="Vam6/VPS39/TRAP1"/>
</dbReference>
<dbReference type="EMBL" id="CP045892">
    <property type="protein sequence ID" value="QQP52562.1"/>
    <property type="molecule type" value="Genomic_DNA"/>
</dbReference>
<dbReference type="GO" id="GO:0005737">
    <property type="term" value="C:cytoplasm"/>
    <property type="evidence" value="ECO:0007669"/>
    <property type="project" value="TreeGrafter"/>
</dbReference>
<accession>A0A7T8HM14</accession>
<evidence type="ECO:0000259" key="4">
    <source>
        <dbReference type="Pfam" id="PF10366"/>
    </source>
</evidence>
<evidence type="ECO:0000313" key="5">
    <source>
        <dbReference type="EMBL" id="QQP52562.1"/>
    </source>
</evidence>
<dbReference type="InterPro" id="IPR019452">
    <property type="entry name" value="VPS39/TGF_beta_rcpt-assoc_1"/>
</dbReference>
<comment type="subcellular location">
    <subcellularLocation>
        <location evidence="1">Endomembrane system</location>
        <topology evidence="1">Peripheral membrane protein</topology>
    </subcellularLocation>
</comment>
<protein>
    <recommendedName>
        <fullName evidence="4">Vacuolar sorting protein 39/Transforming growth factor beta receptor-associated domain-containing protein</fullName>
    </recommendedName>
</protein>
<sequence length="191" mass="22230">MIIDTSLLMCYLRKQESLANSLLRLKDNNCHVEETEIALKERKRYASLIIFYNSKALHRQALELLRSLLKEEEECNGEDKKPPISSEDIIQYLQGLGASWLELIFEFAEEVIREDPSEGIRIFIEEMGEVESLPRQEVYEYLAKIDPVVGVRYLEHVIGVWGDTVPGFHNQLVLDYTDLILNTIYENQHDE</sequence>
<dbReference type="GO" id="GO:0006914">
    <property type="term" value="P:autophagy"/>
    <property type="evidence" value="ECO:0007669"/>
    <property type="project" value="TreeGrafter"/>
</dbReference>
<dbReference type="PANTHER" id="PTHR12894:SF49">
    <property type="entry name" value="VAM6_VPS39-LIKE PROTEIN"/>
    <property type="match status" value="1"/>
</dbReference>
<feature type="domain" description="Vacuolar sorting protein 39/Transforming growth factor beta receptor-associated" evidence="4">
    <location>
        <begin position="3"/>
        <end position="111"/>
    </location>
</feature>
<organism evidence="5 6">
    <name type="scientific">Caligus rogercresseyi</name>
    <name type="common">Sea louse</name>
    <dbReference type="NCBI Taxonomy" id="217165"/>
    <lineage>
        <taxon>Eukaryota</taxon>
        <taxon>Metazoa</taxon>
        <taxon>Ecdysozoa</taxon>
        <taxon>Arthropoda</taxon>
        <taxon>Crustacea</taxon>
        <taxon>Multicrustacea</taxon>
        <taxon>Hexanauplia</taxon>
        <taxon>Copepoda</taxon>
        <taxon>Siphonostomatoida</taxon>
        <taxon>Caligidae</taxon>
        <taxon>Caligus</taxon>
    </lineage>
</organism>
<gene>
    <name evidence="5" type="ORF">FKW44_004749</name>
</gene>
<feature type="non-terminal residue" evidence="5">
    <location>
        <position position="191"/>
    </location>
</feature>
<evidence type="ECO:0000256" key="3">
    <source>
        <dbReference type="ARBA" id="ARBA00038201"/>
    </source>
</evidence>
<dbReference type="Pfam" id="PF10366">
    <property type="entry name" value="Vps39_1"/>
    <property type="match status" value="1"/>
</dbReference>
<dbReference type="Proteomes" id="UP000595437">
    <property type="component" value="Chromosome 3"/>
</dbReference>
<dbReference type="AlphaFoldDB" id="A0A7T8HM14"/>
<evidence type="ECO:0000256" key="2">
    <source>
        <dbReference type="ARBA" id="ARBA00023136"/>
    </source>
</evidence>